<dbReference type="GO" id="GO:0015095">
    <property type="term" value="F:magnesium ion transmembrane transporter activity"/>
    <property type="evidence" value="ECO:0007669"/>
    <property type="project" value="TreeGrafter"/>
</dbReference>
<comment type="caution">
    <text evidence="7">The sequence shown here is derived from an EMBL/GenBank/DDBJ whole genome shotgun (WGS) entry which is preliminary data.</text>
</comment>
<dbReference type="Gene3D" id="3.30.460.20">
    <property type="entry name" value="CorA soluble domain-like"/>
    <property type="match status" value="1"/>
</dbReference>
<dbReference type="GO" id="GO:0015087">
    <property type="term" value="F:cobalt ion transmembrane transporter activity"/>
    <property type="evidence" value="ECO:0007669"/>
    <property type="project" value="TreeGrafter"/>
</dbReference>
<keyword evidence="3 6" id="KW-0812">Transmembrane</keyword>
<dbReference type="GO" id="GO:0016020">
    <property type="term" value="C:membrane"/>
    <property type="evidence" value="ECO:0007669"/>
    <property type="project" value="UniProtKB-SubCell"/>
</dbReference>
<evidence type="ECO:0000313" key="7">
    <source>
        <dbReference type="EMBL" id="MBO8448373.1"/>
    </source>
</evidence>
<accession>A0A9D9EK05</accession>
<evidence type="ECO:0000256" key="6">
    <source>
        <dbReference type="SAM" id="Phobius"/>
    </source>
</evidence>
<protein>
    <submittedName>
        <fullName evidence="7">Magnesium and cobalt transport protein CorA</fullName>
    </submittedName>
</protein>
<proteinExistence type="inferred from homology"/>
<dbReference type="Gene3D" id="1.20.58.340">
    <property type="entry name" value="Magnesium transport protein CorA, transmembrane region"/>
    <property type="match status" value="2"/>
</dbReference>
<sequence>MIEIFYKSNGQMEMSQSVAVLSDLTPEMVVWIDLFAPSGDEKRATEAFVGTTIQSRAQAEEIESSSRFSETDTAIFANTNFLIPGPEEYSMETVSFILTDNVLVTLRECPLRSLTDLQRRLLAFPRFYPSGYIVFVSIFEQRIDLDADMIELMSKEIEQFNRKVSLGEDINEEFLLDINKLQENTMLVRENIVDKQRVISSLLKSNKYPHSLQPKLNVLLKDISSLINHTNFGFERLEYLQNTVVGLINLDQNKIMKVFTLVSLLFMPPTLITGFYGMNVKLPLTDTGWDAVIVLAMMIFSFSIILLIFRKRKML</sequence>
<dbReference type="EMBL" id="JADIMQ010000052">
    <property type="protein sequence ID" value="MBO8448373.1"/>
    <property type="molecule type" value="Genomic_DNA"/>
</dbReference>
<name>A0A9D9EK05_9BACT</name>
<reference evidence="7" key="2">
    <citation type="journal article" date="2021" name="PeerJ">
        <title>Extensive microbial diversity within the chicken gut microbiome revealed by metagenomics and culture.</title>
        <authorList>
            <person name="Gilroy R."/>
            <person name="Ravi A."/>
            <person name="Getino M."/>
            <person name="Pursley I."/>
            <person name="Horton D.L."/>
            <person name="Alikhan N.F."/>
            <person name="Baker D."/>
            <person name="Gharbi K."/>
            <person name="Hall N."/>
            <person name="Watson M."/>
            <person name="Adriaenssens E.M."/>
            <person name="Foster-Nyarko E."/>
            <person name="Jarju S."/>
            <person name="Secka A."/>
            <person name="Antonio M."/>
            <person name="Oren A."/>
            <person name="Chaudhuri R.R."/>
            <person name="La Ragione R."/>
            <person name="Hildebrand F."/>
            <person name="Pallen M.J."/>
        </authorList>
    </citation>
    <scope>NUCLEOTIDE SEQUENCE</scope>
    <source>
        <strain evidence="7">20514</strain>
    </source>
</reference>
<dbReference type="PANTHER" id="PTHR47685:SF1">
    <property type="entry name" value="MAGNESIUM TRANSPORT PROTEIN CORA"/>
    <property type="match status" value="1"/>
</dbReference>
<dbReference type="GO" id="GO:0015099">
    <property type="term" value="F:nickel cation transmembrane transporter activity"/>
    <property type="evidence" value="ECO:0007669"/>
    <property type="project" value="TreeGrafter"/>
</dbReference>
<dbReference type="AlphaFoldDB" id="A0A9D9EK05"/>
<dbReference type="PANTHER" id="PTHR47685">
    <property type="entry name" value="MAGNESIUM TRANSPORT PROTEIN CORA"/>
    <property type="match status" value="1"/>
</dbReference>
<reference evidence="7" key="1">
    <citation type="submission" date="2020-10" db="EMBL/GenBank/DDBJ databases">
        <authorList>
            <person name="Gilroy R."/>
        </authorList>
    </citation>
    <scope>NUCLEOTIDE SEQUENCE</scope>
    <source>
        <strain evidence="7">20514</strain>
    </source>
</reference>
<dbReference type="InterPro" id="IPR045863">
    <property type="entry name" value="CorA_TM1_TM2"/>
</dbReference>
<keyword evidence="5 6" id="KW-0472">Membrane</keyword>
<evidence type="ECO:0000256" key="2">
    <source>
        <dbReference type="ARBA" id="ARBA00009765"/>
    </source>
</evidence>
<keyword evidence="4 6" id="KW-1133">Transmembrane helix</keyword>
<evidence type="ECO:0000256" key="4">
    <source>
        <dbReference type="ARBA" id="ARBA00022989"/>
    </source>
</evidence>
<comment type="similarity">
    <text evidence="2">Belongs to the CorA metal ion transporter (MIT) (TC 1.A.35) family.</text>
</comment>
<feature type="transmembrane region" description="Helical" evidence="6">
    <location>
        <begin position="258"/>
        <end position="277"/>
    </location>
</feature>
<dbReference type="InterPro" id="IPR002523">
    <property type="entry name" value="MgTranspt_CorA/ZnTranspt_ZntB"/>
</dbReference>
<dbReference type="SUPFAM" id="SSF143865">
    <property type="entry name" value="CorA soluble domain-like"/>
    <property type="match status" value="1"/>
</dbReference>
<dbReference type="InterPro" id="IPR045861">
    <property type="entry name" value="CorA_cytoplasmic_dom"/>
</dbReference>
<dbReference type="Pfam" id="PF01544">
    <property type="entry name" value="CorA"/>
    <property type="match status" value="1"/>
</dbReference>
<dbReference type="SUPFAM" id="SSF144083">
    <property type="entry name" value="Magnesium transport protein CorA, transmembrane region"/>
    <property type="match status" value="1"/>
</dbReference>
<evidence type="ECO:0000313" key="8">
    <source>
        <dbReference type="Proteomes" id="UP000810252"/>
    </source>
</evidence>
<evidence type="ECO:0000256" key="1">
    <source>
        <dbReference type="ARBA" id="ARBA00004141"/>
    </source>
</evidence>
<organism evidence="7 8">
    <name type="scientific">Candidatus Cryptobacteroides merdigallinarum</name>
    <dbReference type="NCBI Taxonomy" id="2840770"/>
    <lineage>
        <taxon>Bacteria</taxon>
        <taxon>Pseudomonadati</taxon>
        <taxon>Bacteroidota</taxon>
        <taxon>Bacteroidia</taxon>
        <taxon>Bacteroidales</taxon>
        <taxon>Candidatus Cryptobacteroides</taxon>
    </lineage>
</organism>
<evidence type="ECO:0000256" key="3">
    <source>
        <dbReference type="ARBA" id="ARBA00022692"/>
    </source>
</evidence>
<comment type="subcellular location">
    <subcellularLocation>
        <location evidence="1">Membrane</location>
        <topology evidence="1">Multi-pass membrane protein</topology>
    </subcellularLocation>
</comment>
<gene>
    <name evidence="7" type="ORF">IAC29_03770</name>
</gene>
<evidence type="ECO:0000256" key="5">
    <source>
        <dbReference type="ARBA" id="ARBA00023136"/>
    </source>
</evidence>
<dbReference type="InterPro" id="IPR050829">
    <property type="entry name" value="CorA_MIT"/>
</dbReference>
<dbReference type="Proteomes" id="UP000810252">
    <property type="component" value="Unassembled WGS sequence"/>
</dbReference>
<feature type="transmembrane region" description="Helical" evidence="6">
    <location>
        <begin position="289"/>
        <end position="309"/>
    </location>
</feature>